<dbReference type="HOGENOM" id="CLU_936845_0_0_1"/>
<dbReference type="EMBL" id="KL584720">
    <property type="protein sequence ID" value="KEQ69758.1"/>
    <property type="molecule type" value="Genomic_DNA"/>
</dbReference>
<accession>A0A074WA34</accession>
<evidence type="ECO:0000313" key="1">
    <source>
        <dbReference type="EMBL" id="KEQ69758.1"/>
    </source>
</evidence>
<dbReference type="AlphaFoldDB" id="A0A074WA34"/>
<organism evidence="1 2">
    <name type="scientific">Aureobasidium namibiae CBS 147.97</name>
    <dbReference type="NCBI Taxonomy" id="1043004"/>
    <lineage>
        <taxon>Eukaryota</taxon>
        <taxon>Fungi</taxon>
        <taxon>Dikarya</taxon>
        <taxon>Ascomycota</taxon>
        <taxon>Pezizomycotina</taxon>
        <taxon>Dothideomycetes</taxon>
        <taxon>Dothideomycetidae</taxon>
        <taxon>Dothideales</taxon>
        <taxon>Saccotheciaceae</taxon>
        <taxon>Aureobasidium</taxon>
    </lineage>
</organism>
<protein>
    <submittedName>
        <fullName evidence="1">Uncharacterized protein</fullName>
    </submittedName>
</protein>
<dbReference type="GeneID" id="25414151"/>
<proteinExistence type="predicted"/>
<gene>
    <name evidence="1" type="ORF">M436DRAFT_67014</name>
</gene>
<keyword evidence="2" id="KW-1185">Reference proteome</keyword>
<dbReference type="RefSeq" id="XP_013423949.1">
    <property type="nucleotide sequence ID" value="XM_013568495.1"/>
</dbReference>
<sequence length="297" mass="33075">MAGRPPQRTINVRESMLADATKAREDSLAALMAADLYAYGALSCQNFRPTDDDSLRFVVNVPKRVQGHTKTNGSTAMSSLHLSSWIRETLVHLQIAHNFQQSTKGVYMLKSLLQDLLDQGLYNAVTVSTSITNALVGEFTQEPTRRKNVLGDAIGYENAHWSPCQSSYLQQLAGDSPGRSCREGREGRERHSLSAITHIEIYKQFADVDDRGNGPKNQTVALDSPVDTVHKVADPVKLILILELRTGAIRAKSVNKQFVTALKRKTRIVEWSHPEWPLIVTLQEGGHASREHPVWSR</sequence>
<evidence type="ECO:0000313" key="2">
    <source>
        <dbReference type="Proteomes" id="UP000027730"/>
    </source>
</evidence>
<name>A0A074WA34_9PEZI</name>
<dbReference type="Proteomes" id="UP000027730">
    <property type="component" value="Unassembled WGS sequence"/>
</dbReference>
<dbReference type="OrthoDB" id="4369634at2759"/>
<reference evidence="1 2" key="1">
    <citation type="journal article" date="2014" name="BMC Genomics">
        <title>Genome sequencing of four Aureobasidium pullulans varieties: biotechnological potential, stress tolerance, and description of new species.</title>
        <authorList>
            <person name="Gostin Ar C."/>
            <person name="Ohm R.A."/>
            <person name="Kogej T."/>
            <person name="Sonjak S."/>
            <person name="Turk M."/>
            <person name="Zajc J."/>
            <person name="Zalar P."/>
            <person name="Grube M."/>
            <person name="Sun H."/>
            <person name="Han J."/>
            <person name="Sharma A."/>
            <person name="Chiniquy J."/>
            <person name="Ngan C.Y."/>
            <person name="Lipzen A."/>
            <person name="Barry K."/>
            <person name="Grigoriev I.V."/>
            <person name="Gunde-Cimerman N."/>
        </authorList>
    </citation>
    <scope>NUCLEOTIDE SEQUENCE [LARGE SCALE GENOMIC DNA]</scope>
    <source>
        <strain evidence="1 2">CBS 147.97</strain>
    </source>
</reference>